<keyword evidence="5 7" id="KW-0496">Mitochondrion</keyword>
<dbReference type="InterPro" id="IPR033182">
    <property type="entry name" value="MIC26/MIC27_animal"/>
</dbReference>
<evidence type="ECO:0000256" key="2">
    <source>
        <dbReference type="ARBA" id="ARBA00010904"/>
    </source>
</evidence>
<evidence type="ECO:0000256" key="5">
    <source>
        <dbReference type="ARBA" id="ARBA00023128"/>
    </source>
</evidence>
<gene>
    <name evidence="9" type="ORF">ACJMK2_001982</name>
</gene>
<keyword evidence="10" id="KW-1185">Reference proteome</keyword>
<dbReference type="Proteomes" id="UP001634394">
    <property type="component" value="Unassembled WGS sequence"/>
</dbReference>
<comment type="function">
    <text evidence="7">Component of the MICOS complex, a large protein complex of the mitochondrial inner membrane that plays crucial roles in the maintenance of crista junctions, inner membrane architecture, and formation of contact sites to the outer membrane.</text>
</comment>
<comment type="similarity">
    <text evidence="2">Belongs to the apolipoprotein O/MICOS complex subunit Mic27 family.</text>
</comment>
<sequence length="212" mass="23232">MHTFTGHTFEMVLRLRPLKGLLAAGVPVLTYKVYAAEGNDSSTTKAKKLTPVNKLPIYENPEDKHQYQYTEEEKTAYKKKVSEFRVIVWKQLDSMKTTTDYICQKWDIGVAHTKGAIEYLQNDPGVLPRIGVIAISGLGGIVLGYKGGFLRKTFLSTTLMLSAAAVCYPNEAVAVATSGYDKLVEATKDLWPSSGSGSSGKSKDEVKDKGES</sequence>
<keyword evidence="3" id="KW-0812">Transmembrane</keyword>
<feature type="compositionally biased region" description="Basic and acidic residues" evidence="8">
    <location>
        <begin position="201"/>
        <end position="212"/>
    </location>
</feature>
<dbReference type="Pfam" id="PF09769">
    <property type="entry name" value="ApoO"/>
    <property type="match status" value="1"/>
</dbReference>
<evidence type="ECO:0000256" key="3">
    <source>
        <dbReference type="ARBA" id="ARBA00022692"/>
    </source>
</evidence>
<evidence type="ECO:0000256" key="6">
    <source>
        <dbReference type="ARBA" id="ARBA00023136"/>
    </source>
</evidence>
<evidence type="ECO:0000313" key="9">
    <source>
        <dbReference type="EMBL" id="KAL3889647.1"/>
    </source>
</evidence>
<comment type="subunit">
    <text evidence="7">Component of the mitochondrial contact site and cristae organizing system (MICOS) complex.</text>
</comment>
<dbReference type="InterPro" id="IPR019166">
    <property type="entry name" value="MIC26/MIC27"/>
</dbReference>
<evidence type="ECO:0000256" key="7">
    <source>
        <dbReference type="RuleBase" id="RU363021"/>
    </source>
</evidence>
<protein>
    <recommendedName>
        <fullName evidence="7">MICOS complex subunit</fullName>
    </recommendedName>
</protein>
<evidence type="ECO:0000313" key="10">
    <source>
        <dbReference type="Proteomes" id="UP001634394"/>
    </source>
</evidence>
<keyword evidence="6" id="KW-0472">Membrane</keyword>
<comment type="subcellular location">
    <subcellularLocation>
        <location evidence="7">Mitochondrion inner membrane</location>
    </subcellularLocation>
    <subcellularLocation>
        <location evidence="1">Mitochondrion membrane</location>
    </subcellularLocation>
</comment>
<dbReference type="GO" id="GO:0061617">
    <property type="term" value="C:MICOS complex"/>
    <property type="evidence" value="ECO:0007669"/>
    <property type="project" value="UniProtKB-UniRule"/>
</dbReference>
<organism evidence="9 10">
    <name type="scientific">Sinanodonta woodiana</name>
    <name type="common">Chinese pond mussel</name>
    <name type="synonym">Anodonta woodiana</name>
    <dbReference type="NCBI Taxonomy" id="1069815"/>
    <lineage>
        <taxon>Eukaryota</taxon>
        <taxon>Metazoa</taxon>
        <taxon>Spiralia</taxon>
        <taxon>Lophotrochozoa</taxon>
        <taxon>Mollusca</taxon>
        <taxon>Bivalvia</taxon>
        <taxon>Autobranchia</taxon>
        <taxon>Heteroconchia</taxon>
        <taxon>Palaeoheterodonta</taxon>
        <taxon>Unionida</taxon>
        <taxon>Unionoidea</taxon>
        <taxon>Unionidae</taxon>
        <taxon>Unioninae</taxon>
        <taxon>Sinanodonta</taxon>
    </lineage>
</organism>
<evidence type="ECO:0000256" key="8">
    <source>
        <dbReference type="SAM" id="MobiDB-lite"/>
    </source>
</evidence>
<feature type="region of interest" description="Disordered" evidence="8">
    <location>
        <begin position="189"/>
        <end position="212"/>
    </location>
</feature>
<reference evidence="9 10" key="1">
    <citation type="submission" date="2024-11" db="EMBL/GenBank/DDBJ databases">
        <title>Chromosome-level genome assembly of the freshwater bivalve Anodonta woodiana.</title>
        <authorList>
            <person name="Chen X."/>
        </authorList>
    </citation>
    <scope>NUCLEOTIDE SEQUENCE [LARGE SCALE GENOMIC DNA]</scope>
    <source>
        <strain evidence="9">MN2024</strain>
        <tissue evidence="9">Gills</tissue>
    </source>
</reference>
<evidence type="ECO:0000256" key="4">
    <source>
        <dbReference type="ARBA" id="ARBA00022989"/>
    </source>
</evidence>
<name>A0ABD3XUH8_SINWO</name>
<evidence type="ECO:0000256" key="1">
    <source>
        <dbReference type="ARBA" id="ARBA00004325"/>
    </source>
</evidence>
<comment type="caution">
    <text evidence="9">The sequence shown here is derived from an EMBL/GenBank/DDBJ whole genome shotgun (WGS) entry which is preliminary data.</text>
</comment>
<dbReference type="EMBL" id="JBJQND010000001">
    <property type="protein sequence ID" value="KAL3889647.1"/>
    <property type="molecule type" value="Genomic_DNA"/>
</dbReference>
<dbReference type="PANTHER" id="PTHR14564">
    <property type="entry name" value="MICOS COMPLEX SUBUNIT MIC26 / MIC27 FAMILY MEMBER"/>
    <property type="match status" value="1"/>
</dbReference>
<accession>A0ABD3XUH8</accession>
<keyword evidence="7" id="KW-0999">Mitochondrion inner membrane</keyword>
<dbReference type="AlphaFoldDB" id="A0ABD3XUH8"/>
<proteinExistence type="inferred from homology"/>
<keyword evidence="4" id="KW-1133">Transmembrane helix</keyword>